<dbReference type="Pfam" id="PF13474">
    <property type="entry name" value="SnoaL_3"/>
    <property type="match status" value="1"/>
</dbReference>
<dbReference type="InterPro" id="IPR032710">
    <property type="entry name" value="NTF2-like_dom_sf"/>
</dbReference>
<feature type="signal peptide" evidence="2">
    <location>
        <begin position="1"/>
        <end position="20"/>
    </location>
</feature>
<evidence type="ECO:0000313" key="4">
    <source>
        <dbReference type="EMBL" id="ATB42158.1"/>
    </source>
</evidence>
<keyword evidence="2" id="KW-0732">Signal</keyword>
<gene>
    <name evidence="4" type="ORF">CYFUS_007635</name>
</gene>
<feature type="chain" id="PRO_5012716036" description="SnoaL-like domain-containing protein" evidence="2">
    <location>
        <begin position="21"/>
        <end position="201"/>
    </location>
</feature>
<evidence type="ECO:0000256" key="1">
    <source>
        <dbReference type="SAM" id="MobiDB-lite"/>
    </source>
</evidence>
<evidence type="ECO:0000259" key="3">
    <source>
        <dbReference type="Pfam" id="PF13474"/>
    </source>
</evidence>
<proteinExistence type="predicted"/>
<feature type="domain" description="SnoaL-like" evidence="3">
    <location>
        <begin position="80"/>
        <end position="171"/>
    </location>
</feature>
<reference evidence="4 5" key="1">
    <citation type="submission" date="2017-06" db="EMBL/GenBank/DDBJ databases">
        <title>Sequencing and comparative analysis of myxobacterial genomes.</title>
        <authorList>
            <person name="Rupp O."/>
            <person name="Goesmann A."/>
            <person name="Sogaard-Andersen L."/>
        </authorList>
    </citation>
    <scope>NUCLEOTIDE SEQUENCE [LARGE SCALE GENOMIC DNA]</scope>
    <source>
        <strain evidence="4 5">DSM 52655</strain>
    </source>
</reference>
<name>A0A250JEZ3_9BACT</name>
<dbReference type="SUPFAM" id="SSF54427">
    <property type="entry name" value="NTF2-like"/>
    <property type="match status" value="1"/>
</dbReference>
<dbReference type="RefSeq" id="WP_157758906.1">
    <property type="nucleotide sequence ID" value="NZ_CP022098.1"/>
</dbReference>
<dbReference type="KEGG" id="cfus:CYFUS_007635"/>
<dbReference type="Gene3D" id="3.10.450.50">
    <property type="match status" value="1"/>
</dbReference>
<organism evidence="4 5">
    <name type="scientific">Cystobacter fuscus</name>
    <dbReference type="NCBI Taxonomy" id="43"/>
    <lineage>
        <taxon>Bacteria</taxon>
        <taxon>Pseudomonadati</taxon>
        <taxon>Myxococcota</taxon>
        <taxon>Myxococcia</taxon>
        <taxon>Myxococcales</taxon>
        <taxon>Cystobacterineae</taxon>
        <taxon>Archangiaceae</taxon>
        <taxon>Cystobacter</taxon>
    </lineage>
</organism>
<accession>A0A250JEZ3</accession>
<dbReference type="AlphaFoldDB" id="A0A250JEZ3"/>
<protein>
    <recommendedName>
        <fullName evidence="3">SnoaL-like domain-containing protein</fullName>
    </recommendedName>
</protein>
<sequence>MIRRITVCLAALVLTSPVWAQDQEHKGAPPAAKGSVTPVDMSKMGPWTRKPTHEAKTRKEVEAWFKEGDAIMKRRDFEADIARADFPIYMATDDSKGIPTAETYDRRKYTEMMKPMFEQIPADTQMNHKLDITVLSDSLVSFTDDYTMTMGGKKKPGRLTGLLVKRDGQWKWKAFFEAGWGEAQTSAVGGSGTSGDQEKPK</sequence>
<dbReference type="InterPro" id="IPR037401">
    <property type="entry name" value="SnoaL-like"/>
</dbReference>
<dbReference type="Proteomes" id="UP000217257">
    <property type="component" value="Chromosome"/>
</dbReference>
<evidence type="ECO:0000313" key="5">
    <source>
        <dbReference type="Proteomes" id="UP000217257"/>
    </source>
</evidence>
<evidence type="ECO:0000256" key="2">
    <source>
        <dbReference type="SAM" id="SignalP"/>
    </source>
</evidence>
<feature type="region of interest" description="Disordered" evidence="1">
    <location>
        <begin position="21"/>
        <end position="56"/>
    </location>
</feature>
<dbReference type="EMBL" id="CP022098">
    <property type="protein sequence ID" value="ATB42158.1"/>
    <property type="molecule type" value="Genomic_DNA"/>
</dbReference>